<keyword evidence="2 5" id="KW-0812">Transmembrane</keyword>
<evidence type="ECO:0000256" key="2">
    <source>
        <dbReference type="ARBA" id="ARBA00022692"/>
    </source>
</evidence>
<keyword evidence="4 5" id="KW-0472">Membrane</keyword>
<dbReference type="EMBL" id="BAAAQK010000003">
    <property type="protein sequence ID" value="GAA1831833.1"/>
    <property type="molecule type" value="Genomic_DNA"/>
</dbReference>
<evidence type="ECO:0000256" key="4">
    <source>
        <dbReference type="ARBA" id="ARBA00023136"/>
    </source>
</evidence>
<feature type="transmembrane region" description="Helical" evidence="5">
    <location>
        <begin position="6"/>
        <end position="27"/>
    </location>
</feature>
<feature type="transmembrane region" description="Helical" evidence="5">
    <location>
        <begin position="39"/>
        <end position="62"/>
    </location>
</feature>
<evidence type="ECO:0000256" key="3">
    <source>
        <dbReference type="ARBA" id="ARBA00022989"/>
    </source>
</evidence>
<sequence>MTSSIFTVALPLVLALVMFGLGLALTVADFARVLTLPKAVLVTLLCQLVLLPALCFGLVLLVGLGPDLAIGMMLLVASPGGVTANILAHLAGGDVAFSITVTAVNSVLAVLTLPLVTAFALARFGDGGGIGLQLDKLAQVFAVVLVPVALGMLVRHRWAAFAERMQRPVRLASVTAVTLAILAAVLQQLDEFLPSLVAVGLVCVVLSVLSLAIGYGVPRLANVPRRQAIASSLEIGVHNAVLAITVAVSVLGNPAAAIAPAIYGVVMFGPAGAFAWALSRRALRVQPASGGR</sequence>
<dbReference type="PANTHER" id="PTHR10361">
    <property type="entry name" value="SODIUM-BILE ACID COTRANSPORTER"/>
    <property type="match status" value="1"/>
</dbReference>
<keyword evidence="3 5" id="KW-1133">Transmembrane helix</keyword>
<dbReference type="Pfam" id="PF01758">
    <property type="entry name" value="SBF"/>
    <property type="match status" value="1"/>
</dbReference>
<name>A0ABN2MLR7_9PSEU</name>
<feature type="transmembrane region" description="Helical" evidence="5">
    <location>
        <begin position="257"/>
        <end position="278"/>
    </location>
</feature>
<protein>
    <submittedName>
        <fullName evidence="6">Bile acid:sodium symporter family protein</fullName>
    </submittedName>
</protein>
<keyword evidence="7" id="KW-1185">Reference proteome</keyword>
<dbReference type="RefSeq" id="WP_344412309.1">
    <property type="nucleotide sequence ID" value="NZ_BAAAQK010000003.1"/>
</dbReference>
<evidence type="ECO:0000313" key="6">
    <source>
        <dbReference type="EMBL" id="GAA1831833.1"/>
    </source>
</evidence>
<evidence type="ECO:0000256" key="1">
    <source>
        <dbReference type="ARBA" id="ARBA00004141"/>
    </source>
</evidence>
<reference evidence="6 7" key="1">
    <citation type="journal article" date="2019" name="Int. J. Syst. Evol. Microbiol.">
        <title>The Global Catalogue of Microorganisms (GCM) 10K type strain sequencing project: providing services to taxonomists for standard genome sequencing and annotation.</title>
        <authorList>
            <consortium name="The Broad Institute Genomics Platform"/>
            <consortium name="The Broad Institute Genome Sequencing Center for Infectious Disease"/>
            <person name="Wu L."/>
            <person name="Ma J."/>
        </authorList>
    </citation>
    <scope>NUCLEOTIDE SEQUENCE [LARGE SCALE GENOMIC DNA]</scope>
    <source>
        <strain evidence="6 7">JCM 16009</strain>
    </source>
</reference>
<dbReference type="PANTHER" id="PTHR10361:SF24">
    <property type="entry name" value="P3 PROTEIN"/>
    <property type="match status" value="1"/>
</dbReference>
<feature type="transmembrane region" description="Helical" evidence="5">
    <location>
        <begin position="168"/>
        <end position="186"/>
    </location>
</feature>
<dbReference type="Gene3D" id="1.20.1530.20">
    <property type="match status" value="1"/>
</dbReference>
<accession>A0ABN2MLR7</accession>
<proteinExistence type="predicted"/>
<organism evidence="6 7">
    <name type="scientific">Pseudonocardia ailaonensis</name>
    <dbReference type="NCBI Taxonomy" id="367279"/>
    <lineage>
        <taxon>Bacteria</taxon>
        <taxon>Bacillati</taxon>
        <taxon>Actinomycetota</taxon>
        <taxon>Actinomycetes</taxon>
        <taxon>Pseudonocardiales</taxon>
        <taxon>Pseudonocardiaceae</taxon>
        <taxon>Pseudonocardia</taxon>
    </lineage>
</organism>
<dbReference type="Proteomes" id="UP001500449">
    <property type="component" value="Unassembled WGS sequence"/>
</dbReference>
<comment type="caution">
    <text evidence="6">The sequence shown here is derived from an EMBL/GenBank/DDBJ whole genome shotgun (WGS) entry which is preliminary data.</text>
</comment>
<feature type="transmembrane region" description="Helical" evidence="5">
    <location>
        <begin position="95"/>
        <end position="117"/>
    </location>
</feature>
<evidence type="ECO:0000256" key="5">
    <source>
        <dbReference type="SAM" id="Phobius"/>
    </source>
</evidence>
<gene>
    <name evidence="6" type="ORF">GCM10009836_07290</name>
</gene>
<evidence type="ECO:0000313" key="7">
    <source>
        <dbReference type="Proteomes" id="UP001500449"/>
    </source>
</evidence>
<feature type="transmembrane region" description="Helical" evidence="5">
    <location>
        <begin position="68"/>
        <end position="88"/>
    </location>
</feature>
<dbReference type="InterPro" id="IPR038770">
    <property type="entry name" value="Na+/solute_symporter_sf"/>
</dbReference>
<feature type="transmembrane region" description="Helical" evidence="5">
    <location>
        <begin position="192"/>
        <end position="217"/>
    </location>
</feature>
<dbReference type="InterPro" id="IPR004710">
    <property type="entry name" value="Bilac:Na_transpt"/>
</dbReference>
<feature type="transmembrane region" description="Helical" evidence="5">
    <location>
        <begin position="229"/>
        <end position="251"/>
    </location>
</feature>
<feature type="transmembrane region" description="Helical" evidence="5">
    <location>
        <begin position="137"/>
        <end position="156"/>
    </location>
</feature>
<dbReference type="InterPro" id="IPR002657">
    <property type="entry name" value="BilAc:Na_symport/Acr3"/>
</dbReference>
<comment type="subcellular location">
    <subcellularLocation>
        <location evidence="1">Membrane</location>
        <topology evidence="1">Multi-pass membrane protein</topology>
    </subcellularLocation>
</comment>